<evidence type="ECO:0000256" key="3">
    <source>
        <dbReference type="ARBA" id="ARBA00015799"/>
    </source>
</evidence>
<keyword evidence="7" id="KW-0732">Signal</keyword>
<sequence>MTINNIRGNIMTNSRRRFLKLSAGGVVGLSMGGISLKAFANEQLDPENPQAKALQYVHKSAKEGQDCANCALIQGSDGEPWRPCSIFPGKLVNSEGWCAAWAKKPG</sequence>
<keyword evidence="8" id="KW-0249">Electron transport</keyword>
<evidence type="ECO:0000256" key="6">
    <source>
        <dbReference type="ARBA" id="ARBA00022723"/>
    </source>
</evidence>
<evidence type="ECO:0000256" key="2">
    <source>
        <dbReference type="ARBA" id="ARBA00011738"/>
    </source>
</evidence>
<keyword evidence="10" id="KW-0411">Iron-sulfur</keyword>
<accession>I1DU65</accession>
<evidence type="ECO:0000256" key="1">
    <source>
        <dbReference type="ARBA" id="ARBA00002137"/>
    </source>
</evidence>
<reference evidence="13 14" key="1">
    <citation type="journal article" date="2012" name="J. Bacteriol.">
        <title>Genome Sequence of the Protease-Producing Bacterium Rheinheimera nanhaiensis E407-8T, Isolated from Deep-Sea Sediment of the South China Sea.</title>
        <authorList>
            <person name="Zhang X.-Y."/>
            <person name="Zhang Y.-J."/>
            <person name="Qin Q.-L."/>
            <person name="Xie B.-B."/>
            <person name="Chen X.-L."/>
            <person name="Zhou B.-C."/>
            <person name="Zhang Y.-Z."/>
        </authorList>
    </citation>
    <scope>NUCLEOTIDE SEQUENCE [LARGE SCALE GENOMIC DNA]</scope>
    <source>
        <strain evidence="13 14">E407-8</strain>
    </source>
</reference>
<dbReference type="InterPro" id="IPR006311">
    <property type="entry name" value="TAT_signal"/>
</dbReference>
<keyword evidence="4" id="KW-0813">Transport</keyword>
<evidence type="ECO:0000256" key="9">
    <source>
        <dbReference type="ARBA" id="ARBA00023004"/>
    </source>
</evidence>
<comment type="subunit">
    <text evidence="2">Homodimer.</text>
</comment>
<dbReference type="InterPro" id="IPR000170">
    <property type="entry name" value="High_potential_FeS_prot"/>
</dbReference>
<dbReference type="GO" id="GO:0051539">
    <property type="term" value="F:4 iron, 4 sulfur cluster binding"/>
    <property type="evidence" value="ECO:0007669"/>
    <property type="project" value="UniProtKB-KW"/>
</dbReference>
<evidence type="ECO:0000256" key="8">
    <source>
        <dbReference type="ARBA" id="ARBA00022982"/>
    </source>
</evidence>
<feature type="domain" description="High potential iron-sulfur proteins family profile" evidence="12">
    <location>
        <begin position="38"/>
        <end position="106"/>
    </location>
</feature>
<dbReference type="InterPro" id="IPR019546">
    <property type="entry name" value="TAT_signal_bac_arc"/>
</dbReference>
<protein>
    <recommendedName>
        <fullName evidence="3">High-potential iron-sulfur protein</fullName>
    </recommendedName>
</protein>
<comment type="function">
    <text evidence="1">Specific class of high-redox-potential 4Fe-4S ferredoxins. Functions in anaerobic electron transport in most purple and in some other photosynthetic bacteria and in at least one genus (Paracoccus) of halophilic, denitrifying bacteria.</text>
</comment>
<evidence type="ECO:0000256" key="10">
    <source>
        <dbReference type="ARBA" id="ARBA00023014"/>
    </source>
</evidence>
<evidence type="ECO:0000313" key="13">
    <source>
        <dbReference type="EMBL" id="GAB57593.1"/>
    </source>
</evidence>
<evidence type="ECO:0000256" key="4">
    <source>
        <dbReference type="ARBA" id="ARBA00022448"/>
    </source>
</evidence>
<dbReference type="GO" id="GO:0019646">
    <property type="term" value="P:aerobic electron transport chain"/>
    <property type="evidence" value="ECO:0007669"/>
    <property type="project" value="InterPro"/>
</dbReference>
<keyword evidence="11" id="KW-0472">Membrane</keyword>
<dbReference type="SUPFAM" id="SSF57652">
    <property type="entry name" value="HIPIP (high potential iron protein)"/>
    <property type="match status" value="1"/>
</dbReference>
<proteinExistence type="predicted"/>
<dbReference type="NCBIfam" id="TIGR01409">
    <property type="entry name" value="TAT_signal_seq"/>
    <property type="match status" value="1"/>
</dbReference>
<dbReference type="Gene3D" id="4.10.490.10">
    <property type="entry name" value="High potential iron-sulphur protein"/>
    <property type="match status" value="1"/>
</dbReference>
<dbReference type="Proteomes" id="UP000004374">
    <property type="component" value="Unassembled WGS sequence"/>
</dbReference>
<keyword evidence="11" id="KW-1133">Transmembrane helix</keyword>
<comment type="caution">
    <text evidence="13">The sequence shown here is derived from an EMBL/GenBank/DDBJ whole genome shotgun (WGS) entry which is preliminary data.</text>
</comment>
<dbReference type="Pfam" id="PF01355">
    <property type="entry name" value="HIPIP"/>
    <property type="match status" value="1"/>
</dbReference>
<keyword evidence="6" id="KW-0479">Metal-binding</keyword>
<dbReference type="GO" id="GO:0046872">
    <property type="term" value="F:metal ion binding"/>
    <property type="evidence" value="ECO:0007669"/>
    <property type="project" value="UniProtKB-KW"/>
</dbReference>
<dbReference type="STRING" id="562729.RNAN_0562"/>
<gene>
    <name evidence="13" type="ORF">RNAN_0562</name>
</gene>
<evidence type="ECO:0000313" key="14">
    <source>
        <dbReference type="Proteomes" id="UP000004374"/>
    </source>
</evidence>
<dbReference type="EMBL" id="BAFK01000002">
    <property type="protein sequence ID" value="GAB57593.1"/>
    <property type="molecule type" value="Genomic_DNA"/>
</dbReference>
<evidence type="ECO:0000256" key="11">
    <source>
        <dbReference type="SAM" id="Phobius"/>
    </source>
</evidence>
<keyword evidence="5" id="KW-0004">4Fe-4S</keyword>
<keyword evidence="9" id="KW-0408">Iron</keyword>
<dbReference type="AlphaFoldDB" id="I1DU65"/>
<keyword evidence="14" id="KW-1185">Reference proteome</keyword>
<name>I1DU65_9GAMM</name>
<dbReference type="InterPro" id="IPR036369">
    <property type="entry name" value="HIPIP_sf"/>
</dbReference>
<feature type="transmembrane region" description="Helical" evidence="11">
    <location>
        <begin position="21"/>
        <end position="40"/>
    </location>
</feature>
<dbReference type="PROSITE" id="PS51373">
    <property type="entry name" value="HIPIP"/>
    <property type="match status" value="1"/>
</dbReference>
<evidence type="ECO:0000256" key="7">
    <source>
        <dbReference type="ARBA" id="ARBA00022729"/>
    </source>
</evidence>
<organism evidence="13 14">
    <name type="scientific">Rheinheimera nanhaiensis E407-8</name>
    <dbReference type="NCBI Taxonomy" id="562729"/>
    <lineage>
        <taxon>Bacteria</taxon>
        <taxon>Pseudomonadati</taxon>
        <taxon>Pseudomonadota</taxon>
        <taxon>Gammaproteobacteria</taxon>
        <taxon>Chromatiales</taxon>
        <taxon>Chromatiaceae</taxon>
        <taxon>Rheinheimera</taxon>
    </lineage>
</organism>
<evidence type="ECO:0000256" key="5">
    <source>
        <dbReference type="ARBA" id="ARBA00022485"/>
    </source>
</evidence>
<evidence type="ECO:0000259" key="12">
    <source>
        <dbReference type="PROSITE" id="PS51373"/>
    </source>
</evidence>
<dbReference type="GO" id="GO:0009055">
    <property type="term" value="F:electron transfer activity"/>
    <property type="evidence" value="ECO:0007669"/>
    <property type="project" value="InterPro"/>
</dbReference>
<dbReference type="PROSITE" id="PS51318">
    <property type="entry name" value="TAT"/>
    <property type="match status" value="1"/>
</dbReference>
<keyword evidence="11" id="KW-0812">Transmembrane</keyword>